<accession>A0ABR5K195</accession>
<evidence type="ECO:0000313" key="2">
    <source>
        <dbReference type="Proteomes" id="UP000050668"/>
    </source>
</evidence>
<gene>
    <name evidence="1" type="ORF">AEA09_08780</name>
</gene>
<dbReference type="RefSeq" id="WP_053583470.1">
    <property type="nucleotide sequence ID" value="NZ_LGRV01000003.1"/>
</dbReference>
<name>A0ABR5K195_9BACI</name>
<proteinExistence type="predicted"/>
<protein>
    <submittedName>
        <fullName evidence="1">Uncharacterized protein</fullName>
    </submittedName>
</protein>
<sequence>MQTKIRKVKFERERKNPLYNVIMECPEGKELYVKFDYTYATGNYWPLEVNYNKKNYGAKLAWYTREVENMTVKLFLETIANKINKKYNFELKVNQNYVE</sequence>
<comment type="caution">
    <text evidence="1">The sequence shown here is derived from an EMBL/GenBank/DDBJ whole genome shotgun (WGS) entry which is preliminary data.</text>
</comment>
<reference evidence="2" key="1">
    <citation type="submission" date="2015-07" db="EMBL/GenBank/DDBJ databases">
        <title>Fjat-14205 dsm 2895.</title>
        <authorList>
            <person name="Liu B."/>
            <person name="Wang J."/>
            <person name="Zhu Y."/>
            <person name="Liu G."/>
            <person name="Chen Q."/>
            <person name="Chen Z."/>
            <person name="Lan J."/>
            <person name="Che J."/>
            <person name="Ge C."/>
            <person name="Shi H."/>
            <person name="Pan Z."/>
            <person name="Liu X."/>
        </authorList>
    </citation>
    <scope>NUCLEOTIDE SEQUENCE [LARGE SCALE GENOMIC DNA]</scope>
    <source>
        <strain evidence="2">DSM 25560</strain>
    </source>
</reference>
<organism evidence="1 2">
    <name type="scientific">Lysinibacillus contaminans</name>
    <dbReference type="NCBI Taxonomy" id="1293441"/>
    <lineage>
        <taxon>Bacteria</taxon>
        <taxon>Bacillati</taxon>
        <taxon>Bacillota</taxon>
        <taxon>Bacilli</taxon>
        <taxon>Bacillales</taxon>
        <taxon>Bacillaceae</taxon>
        <taxon>Lysinibacillus</taxon>
    </lineage>
</organism>
<dbReference type="Proteomes" id="UP000050668">
    <property type="component" value="Unassembled WGS sequence"/>
</dbReference>
<keyword evidence="2" id="KW-1185">Reference proteome</keyword>
<dbReference type="EMBL" id="LGRV01000003">
    <property type="protein sequence ID" value="KOS68629.1"/>
    <property type="molecule type" value="Genomic_DNA"/>
</dbReference>
<evidence type="ECO:0000313" key="1">
    <source>
        <dbReference type="EMBL" id="KOS68629.1"/>
    </source>
</evidence>